<organism evidence="5 6">
    <name type="scientific">Paramicrosporidium saccamoebae</name>
    <dbReference type="NCBI Taxonomy" id="1246581"/>
    <lineage>
        <taxon>Eukaryota</taxon>
        <taxon>Fungi</taxon>
        <taxon>Fungi incertae sedis</taxon>
        <taxon>Cryptomycota</taxon>
        <taxon>Cryptomycota incertae sedis</taxon>
        <taxon>Paramicrosporidium</taxon>
    </lineage>
</organism>
<dbReference type="PANTHER" id="PTHR22166">
    <property type="entry name" value="ENDOPLASMIC RETICULUM JUNCTION FORMATION PROTEIN LUNAPARK"/>
    <property type="match status" value="1"/>
</dbReference>
<feature type="region of interest" description="Disordered" evidence="3">
    <location>
        <begin position="225"/>
        <end position="305"/>
    </location>
</feature>
<dbReference type="STRING" id="1246581.A0A2H9TL64"/>
<evidence type="ECO:0000259" key="4">
    <source>
        <dbReference type="Pfam" id="PF10058"/>
    </source>
</evidence>
<comment type="function">
    <text evidence="1">Plays a role in determining ER morphology.</text>
</comment>
<comment type="caution">
    <text evidence="1">Lacks conserved residue(s) required for the propagation of feature annotation.</text>
</comment>
<dbReference type="InterPro" id="IPR040115">
    <property type="entry name" value="Lnp"/>
</dbReference>
<evidence type="ECO:0000313" key="5">
    <source>
        <dbReference type="EMBL" id="PJF18508.1"/>
    </source>
</evidence>
<dbReference type="PANTHER" id="PTHR22166:SF12">
    <property type="entry name" value="ENDOPLASMIC RETICULUM JUNCTION FORMATION PROTEIN LUNAPARK"/>
    <property type="match status" value="1"/>
</dbReference>
<accession>A0A2H9TL64</accession>
<keyword evidence="6" id="KW-1185">Reference proteome</keyword>
<comment type="caution">
    <text evidence="5">The sequence shown here is derived from an EMBL/GenBank/DDBJ whole genome shotgun (WGS) entry which is preliminary data.</text>
</comment>
<feature type="compositionally biased region" description="Polar residues" evidence="3">
    <location>
        <begin position="225"/>
        <end position="240"/>
    </location>
</feature>
<dbReference type="OrthoDB" id="1725934at2759"/>
<evidence type="ECO:0000313" key="6">
    <source>
        <dbReference type="Proteomes" id="UP000240830"/>
    </source>
</evidence>
<keyword evidence="1" id="KW-1133">Transmembrane helix</keyword>
<keyword evidence="1" id="KW-0862">Zinc</keyword>
<keyword evidence="2" id="KW-0175">Coiled coil</keyword>
<keyword evidence="1" id="KW-0256">Endoplasmic reticulum</keyword>
<sequence length="305" mass="33563">MGILWSRSHSDDYERILSDLTTRIAELESLVADTRHRSRRWSLFIISYGTLLYVLHAIYVFLYPRGPPTVAYRPLLDAVGLVMEPVFVIYARRLVEELKKATSYYKTKGLVERFEIASDEGAPMNSEPMQPAPKPTVETTEQQPLSPPPASPPPPPPAAAPTPLTWLDRLVDAIIGDDRSTRYALICPRCFSHNGLARPEEFEILRTHNIPTHLKELGNVASKASSSESIANEPISNEPISNGSTSNGSISNGSASNESAPKQDIPNEAAQVTPKQPSRTVRRRGRRKSPSPSPKSSAALSDSDQ</sequence>
<dbReference type="GO" id="GO:0071788">
    <property type="term" value="P:endoplasmic reticulum tubular network maintenance"/>
    <property type="evidence" value="ECO:0007669"/>
    <property type="project" value="UniProtKB-UniRule"/>
</dbReference>
<keyword evidence="1" id="KW-0863">Zinc-finger</keyword>
<dbReference type="Proteomes" id="UP000240830">
    <property type="component" value="Unassembled WGS sequence"/>
</dbReference>
<dbReference type="Pfam" id="PF10058">
    <property type="entry name" value="Zn_ribbon_10"/>
    <property type="match status" value="1"/>
</dbReference>
<dbReference type="GO" id="GO:0098826">
    <property type="term" value="C:endoplasmic reticulum tubular network membrane"/>
    <property type="evidence" value="ECO:0007669"/>
    <property type="project" value="UniProtKB-UniRule"/>
</dbReference>
<feature type="region of interest" description="Disordered" evidence="3">
    <location>
        <begin position="120"/>
        <end position="163"/>
    </location>
</feature>
<comment type="subcellular location">
    <subcellularLocation>
        <location evidence="1">Endoplasmic reticulum membrane</location>
        <topology evidence="1">Multi-pass membrane protein</topology>
    </subcellularLocation>
</comment>
<feature type="domain" description="Lunapark zinc ribbon" evidence="4">
    <location>
        <begin position="166"/>
        <end position="203"/>
    </location>
</feature>
<feature type="compositionally biased region" description="Pro residues" evidence="3">
    <location>
        <begin position="145"/>
        <end position="160"/>
    </location>
</feature>
<proteinExistence type="inferred from homology"/>
<gene>
    <name evidence="5" type="ORF">PSACC_01671</name>
</gene>
<comment type="similarity">
    <text evidence="1">Belongs to the lunapark family.</text>
</comment>
<dbReference type="EMBL" id="MTSL01000117">
    <property type="protein sequence ID" value="PJF18508.1"/>
    <property type="molecule type" value="Genomic_DNA"/>
</dbReference>
<feature type="coiled-coil region" evidence="2">
    <location>
        <begin position="10"/>
        <end position="37"/>
    </location>
</feature>
<feature type="compositionally biased region" description="Low complexity" evidence="3">
    <location>
        <begin position="241"/>
        <end position="259"/>
    </location>
</feature>
<keyword evidence="1" id="KW-0472">Membrane</keyword>
<protein>
    <recommendedName>
        <fullName evidence="1">Endoplasmic reticulum junction formation protein lunapark</fullName>
    </recommendedName>
</protein>
<dbReference type="GO" id="GO:1903373">
    <property type="term" value="P:positive regulation of endoplasmic reticulum tubular network organization"/>
    <property type="evidence" value="ECO:0007669"/>
    <property type="project" value="UniProtKB-UniRule"/>
</dbReference>
<keyword evidence="1" id="KW-0479">Metal-binding</keyword>
<comment type="domain">
    <text evidence="1">The C4-type zinc finger motif is necessary both for its ER three-way tubular junction localization and formation.</text>
</comment>
<reference evidence="5 6" key="1">
    <citation type="submission" date="2016-10" db="EMBL/GenBank/DDBJ databases">
        <title>The genome of Paramicrosporidium saccamoebae is the missing link in understanding Cryptomycota and Microsporidia evolution.</title>
        <authorList>
            <person name="Quandt C.A."/>
            <person name="Beaudet D."/>
            <person name="Corsaro D."/>
            <person name="Michel R."/>
            <person name="Corradi N."/>
            <person name="James T."/>
        </authorList>
    </citation>
    <scope>NUCLEOTIDE SEQUENCE [LARGE SCALE GENOMIC DNA]</scope>
    <source>
        <strain evidence="5 6">KSL3</strain>
    </source>
</reference>
<evidence type="ECO:0000256" key="1">
    <source>
        <dbReference type="RuleBase" id="RU367073"/>
    </source>
</evidence>
<evidence type="ECO:0000256" key="3">
    <source>
        <dbReference type="SAM" id="MobiDB-lite"/>
    </source>
</evidence>
<feature type="compositionally biased region" description="Basic residues" evidence="3">
    <location>
        <begin position="280"/>
        <end position="289"/>
    </location>
</feature>
<evidence type="ECO:0000256" key="2">
    <source>
        <dbReference type="SAM" id="Coils"/>
    </source>
</evidence>
<feature type="transmembrane region" description="Helical" evidence="1">
    <location>
        <begin position="43"/>
        <end position="64"/>
    </location>
</feature>
<dbReference type="InterPro" id="IPR019273">
    <property type="entry name" value="Lunapark_Znf"/>
</dbReference>
<dbReference type="AlphaFoldDB" id="A0A2H9TL64"/>
<dbReference type="GO" id="GO:0008270">
    <property type="term" value="F:zinc ion binding"/>
    <property type="evidence" value="ECO:0007669"/>
    <property type="project" value="UniProtKB-KW"/>
</dbReference>
<keyword evidence="1" id="KW-0812">Transmembrane</keyword>
<name>A0A2H9TL64_9FUNG</name>